<dbReference type="Pfam" id="PF00563">
    <property type="entry name" value="EAL"/>
    <property type="match status" value="1"/>
</dbReference>
<dbReference type="GO" id="GO:0071111">
    <property type="term" value="F:cyclic-guanylate-specific phosphodiesterase activity"/>
    <property type="evidence" value="ECO:0007669"/>
    <property type="project" value="InterPro"/>
</dbReference>
<name>A0AAP9XVH8_BURGL</name>
<dbReference type="Proteomes" id="UP001056386">
    <property type="component" value="Chromosome 2"/>
</dbReference>
<evidence type="ECO:0000313" key="6">
    <source>
        <dbReference type="Proteomes" id="UP001056386"/>
    </source>
</evidence>
<dbReference type="SUPFAM" id="SSF141868">
    <property type="entry name" value="EAL domain-like"/>
    <property type="match status" value="1"/>
</dbReference>
<dbReference type="RefSeq" id="WP_015877957.1">
    <property type="nucleotide sequence ID" value="NZ_CP021075.1"/>
</dbReference>
<dbReference type="Gene3D" id="3.20.20.450">
    <property type="entry name" value="EAL domain"/>
    <property type="match status" value="1"/>
</dbReference>
<reference evidence="4" key="2">
    <citation type="submission" date="2022-06" db="EMBL/GenBank/DDBJ databases">
        <title>Draft genome sequence of Burkholderia glumae strain GR20004 isolated from rice panicle showing bacterial panicle blight.</title>
        <authorList>
            <person name="Choi S.Y."/>
            <person name="Lee Y.H."/>
        </authorList>
    </citation>
    <scope>NUCLEOTIDE SEQUENCE</scope>
    <source>
        <strain evidence="4">GR20004</strain>
    </source>
</reference>
<dbReference type="GeneID" id="45694025"/>
<dbReference type="InterPro" id="IPR014408">
    <property type="entry name" value="dGMP_Pdiesterase_EAL/HD-GYP"/>
</dbReference>
<dbReference type="EMBL" id="CP099583">
    <property type="protein sequence ID" value="USS42554.1"/>
    <property type="molecule type" value="Genomic_DNA"/>
</dbReference>
<dbReference type="InterPro" id="IPR050706">
    <property type="entry name" value="Cyclic-di-GMP_PDE-like"/>
</dbReference>
<gene>
    <name evidence="3" type="ORF">I6H06_06555</name>
    <name evidence="4" type="ORF">NFI99_10175</name>
</gene>
<accession>A0AAP9XVH8</accession>
<dbReference type="EMBL" id="CP065600">
    <property type="protein sequence ID" value="QPQ89316.1"/>
    <property type="molecule type" value="Genomic_DNA"/>
</dbReference>
<dbReference type="InterPro" id="IPR013976">
    <property type="entry name" value="HDOD"/>
</dbReference>
<dbReference type="InterPro" id="IPR035919">
    <property type="entry name" value="EAL_sf"/>
</dbReference>
<proteinExistence type="predicted"/>
<dbReference type="CDD" id="cd01948">
    <property type="entry name" value="EAL"/>
    <property type="match status" value="1"/>
</dbReference>
<dbReference type="SUPFAM" id="SSF109604">
    <property type="entry name" value="HD-domain/PDEase-like"/>
    <property type="match status" value="1"/>
</dbReference>
<dbReference type="PROSITE" id="PS51833">
    <property type="entry name" value="HDOD"/>
    <property type="match status" value="1"/>
</dbReference>
<reference evidence="3 5" key="1">
    <citation type="submission" date="2020-12" db="EMBL/GenBank/DDBJ databases">
        <title>FDA dAtabase for Regulatory Grade micrObial Sequences (FDA-ARGOS): Supporting development and validation of Infectious Disease Dx tests.</title>
        <authorList>
            <person name="Minogue T."/>
            <person name="Wolcott M."/>
            <person name="Wasieloski L."/>
            <person name="Aguilar W."/>
            <person name="Moore D."/>
            <person name="Jaissle J."/>
            <person name="Tallon L."/>
            <person name="Sadzewicz L."/>
            <person name="Zhao X."/>
            <person name="Boylan J."/>
            <person name="Ott S."/>
            <person name="Bowen H."/>
            <person name="Vavikolanu K."/>
            <person name="Mehta A."/>
            <person name="Aluvathingal J."/>
            <person name="Nadendla S."/>
            <person name="Yan Y."/>
            <person name="Sichtig H."/>
        </authorList>
    </citation>
    <scope>NUCLEOTIDE SEQUENCE [LARGE SCALE GENOMIC DNA]</scope>
    <source>
        <strain evidence="3 5">FDAARGOS_949</strain>
    </source>
</reference>
<evidence type="ECO:0000259" key="2">
    <source>
        <dbReference type="PROSITE" id="PS51833"/>
    </source>
</evidence>
<protein>
    <submittedName>
        <fullName evidence="3">EAL domain-containing protein</fullName>
    </submittedName>
</protein>
<evidence type="ECO:0000313" key="4">
    <source>
        <dbReference type="EMBL" id="USS42554.1"/>
    </source>
</evidence>
<dbReference type="SMART" id="SM00052">
    <property type="entry name" value="EAL"/>
    <property type="match status" value="1"/>
</dbReference>
<dbReference type="PROSITE" id="PS50883">
    <property type="entry name" value="EAL"/>
    <property type="match status" value="1"/>
</dbReference>
<dbReference type="InterPro" id="IPR001633">
    <property type="entry name" value="EAL_dom"/>
</dbReference>
<sequence length="384" mass="41777">MTQTQNSDTSLGDGLAIFAKQSIVDRDGKLYGHELLFRGQTGTAAAITDDVRATTCVLEAAVGHVGLHHVSPTGMFFLNCSDAFLMSPTIHVLPAHRFVLEILETSAMDRRLLRRCEQLRAMGFSIALDDVRAVSPKLMDALPLMDIVKVDWPFIEARERDLLVEVVVNAGKIALAEKIETYADRDRALQAGCDLLQGFFFSRPRIVATRKLPPDFDVIARVLQAILDEENLADLSIKIEQCPKLCIQLLHLANNCAATKQSRARISSISQAASLAGTNMLLTWCALQLYQGGADVLTDPLADLARLRAEQMSDLQAAEGAPANAITKARLVGLLSLLHVSQGVPAAELWRPIALDAEIKRALILQEGPLGAALASVIELERAF</sequence>
<dbReference type="Gene3D" id="1.10.3210.10">
    <property type="entry name" value="Hypothetical protein af1432"/>
    <property type="match status" value="1"/>
</dbReference>
<evidence type="ECO:0000313" key="3">
    <source>
        <dbReference type="EMBL" id="QPQ89316.1"/>
    </source>
</evidence>
<feature type="domain" description="EAL" evidence="1">
    <location>
        <begin position="1"/>
        <end position="218"/>
    </location>
</feature>
<dbReference type="Proteomes" id="UP000594892">
    <property type="component" value="Chromosome 1"/>
</dbReference>
<evidence type="ECO:0000259" key="1">
    <source>
        <dbReference type="PROSITE" id="PS50883"/>
    </source>
</evidence>
<evidence type="ECO:0000313" key="5">
    <source>
        <dbReference type="Proteomes" id="UP000594892"/>
    </source>
</evidence>
<dbReference type="PIRSF" id="PIRSF003180">
    <property type="entry name" value="DiGMPpdiest_YuxH"/>
    <property type="match status" value="1"/>
</dbReference>
<dbReference type="PANTHER" id="PTHR33121:SF76">
    <property type="entry name" value="SIGNALING PROTEIN"/>
    <property type="match status" value="1"/>
</dbReference>
<organism evidence="3 5">
    <name type="scientific">Burkholderia glumae</name>
    <name type="common">Pseudomonas glumae</name>
    <dbReference type="NCBI Taxonomy" id="337"/>
    <lineage>
        <taxon>Bacteria</taxon>
        <taxon>Pseudomonadati</taxon>
        <taxon>Pseudomonadota</taxon>
        <taxon>Betaproteobacteria</taxon>
        <taxon>Burkholderiales</taxon>
        <taxon>Burkholderiaceae</taxon>
        <taxon>Burkholderia</taxon>
    </lineage>
</organism>
<dbReference type="PANTHER" id="PTHR33121">
    <property type="entry name" value="CYCLIC DI-GMP PHOSPHODIESTERASE PDEF"/>
    <property type="match status" value="1"/>
</dbReference>
<keyword evidence="6" id="KW-1185">Reference proteome</keyword>
<dbReference type="AlphaFoldDB" id="A0AAP9XVH8"/>
<feature type="domain" description="HDOD" evidence="2">
    <location>
        <begin position="212"/>
        <end position="384"/>
    </location>
</feature>